<evidence type="ECO:0000256" key="1">
    <source>
        <dbReference type="SAM" id="SignalP"/>
    </source>
</evidence>
<evidence type="ECO:0000313" key="2">
    <source>
        <dbReference type="EMBL" id="MFK2917776.1"/>
    </source>
</evidence>
<comment type="caution">
    <text evidence="2">The sequence shown here is derived from an EMBL/GenBank/DDBJ whole genome shotgun (WGS) entry which is preliminary data.</text>
</comment>
<name>A0ABW8K4H7_9GAMM</name>
<dbReference type="EMBL" id="JADIKD010000010">
    <property type="protein sequence ID" value="MFK2917776.1"/>
    <property type="molecule type" value="Genomic_DNA"/>
</dbReference>
<accession>A0ABW8K4H7</accession>
<feature type="chain" id="PRO_5046638332" evidence="1">
    <location>
        <begin position="17"/>
        <end position="111"/>
    </location>
</feature>
<feature type="signal peptide" evidence="1">
    <location>
        <begin position="1"/>
        <end position="16"/>
    </location>
</feature>
<reference evidence="2 3" key="1">
    <citation type="submission" date="2020-10" db="EMBL/GenBank/DDBJ databases">
        <title>Phylogeny of dyella-like bacteria.</title>
        <authorList>
            <person name="Fu J."/>
        </authorList>
    </citation>
    <scope>NUCLEOTIDE SEQUENCE [LARGE SCALE GENOMIC DNA]</scope>
    <source>
        <strain evidence="2 3">BB4</strain>
    </source>
</reference>
<protein>
    <submittedName>
        <fullName evidence="2">Uncharacterized protein</fullName>
    </submittedName>
</protein>
<keyword evidence="1" id="KW-0732">Signal</keyword>
<keyword evidence="3" id="KW-1185">Reference proteome</keyword>
<gene>
    <name evidence="2" type="ORF">ISS97_10935</name>
</gene>
<dbReference type="Proteomes" id="UP001620408">
    <property type="component" value="Unassembled WGS sequence"/>
</dbReference>
<evidence type="ECO:0000313" key="3">
    <source>
        <dbReference type="Proteomes" id="UP001620408"/>
    </source>
</evidence>
<proteinExistence type="predicted"/>
<sequence>MRIVMLVVLAAAPALAVAQTHYLDLYNNAPSSLASFAVATTGTNDFHDIALGERSLPGGDSTTIALEHADGGCVRDFRMTFADGRVWVRRGFNVCRFRSFHTGRSAPKEQS</sequence>
<dbReference type="RefSeq" id="WP_379986658.1">
    <property type="nucleotide sequence ID" value="NZ_JADIKD010000010.1"/>
</dbReference>
<organism evidence="2 3">
    <name type="scientific">Dyella koreensis</name>
    <dbReference type="NCBI Taxonomy" id="311235"/>
    <lineage>
        <taxon>Bacteria</taxon>
        <taxon>Pseudomonadati</taxon>
        <taxon>Pseudomonadota</taxon>
        <taxon>Gammaproteobacteria</taxon>
        <taxon>Lysobacterales</taxon>
        <taxon>Rhodanobacteraceae</taxon>
        <taxon>Dyella</taxon>
    </lineage>
</organism>